<reference evidence="2" key="1">
    <citation type="submission" date="2021-01" db="EMBL/GenBank/DDBJ databases">
        <title>Genome public.</title>
        <authorList>
            <person name="Liu C."/>
            <person name="Sun Q."/>
        </authorList>
    </citation>
    <scope>NUCLEOTIDE SEQUENCE [LARGE SCALE GENOMIC DNA]</scope>
    <source>
        <strain evidence="2">YIM B02505</strain>
    </source>
</reference>
<sequence length="73" mass="8507">MKYEVDKRMNRVVAYDDNNFVLSYSFEENKGIGDNNTTMYTMNGIYTLVQNGRDGLAISFILYYEEFSTGKHI</sequence>
<dbReference type="Proteomes" id="UP000596739">
    <property type="component" value="Unassembled WGS sequence"/>
</dbReference>
<organism evidence="1 2">
    <name type="scientific">Clostridium yunnanense</name>
    <dbReference type="NCBI Taxonomy" id="2800325"/>
    <lineage>
        <taxon>Bacteria</taxon>
        <taxon>Bacillati</taxon>
        <taxon>Bacillota</taxon>
        <taxon>Clostridia</taxon>
        <taxon>Eubacteriales</taxon>
        <taxon>Clostridiaceae</taxon>
        <taxon>Clostridium</taxon>
    </lineage>
</organism>
<accession>A0ABS1EUJ7</accession>
<gene>
    <name evidence="1" type="ORF">JHL18_20745</name>
</gene>
<proteinExistence type="predicted"/>
<name>A0ABS1EUJ7_9CLOT</name>
<evidence type="ECO:0000313" key="2">
    <source>
        <dbReference type="Proteomes" id="UP000596739"/>
    </source>
</evidence>
<keyword evidence="2" id="KW-1185">Reference proteome</keyword>
<evidence type="ECO:0000313" key="1">
    <source>
        <dbReference type="EMBL" id="MBK1813053.1"/>
    </source>
</evidence>
<comment type="caution">
    <text evidence="1">The sequence shown here is derived from an EMBL/GenBank/DDBJ whole genome shotgun (WGS) entry which is preliminary data.</text>
</comment>
<dbReference type="EMBL" id="JAENHN010000055">
    <property type="protein sequence ID" value="MBK1813053.1"/>
    <property type="molecule type" value="Genomic_DNA"/>
</dbReference>
<protein>
    <submittedName>
        <fullName evidence="1">Uncharacterized protein</fullName>
    </submittedName>
</protein>
<dbReference type="RefSeq" id="WP_200272820.1">
    <property type="nucleotide sequence ID" value="NZ_JAENHN010000055.1"/>
</dbReference>